<sequence>MILRSRICDPKEVGICTEIAHTVGGVFVDRNRAMSSLKGRPTSAKCNCCPYGFHIDLDFVKFAENIANGNSPQQQSKSIRRSSKEPAASCNSPSAASPRPRNIMSPMESLYSDSLENIVSDFEETFNPPRDYCSDRENAFRFEQVTHTNGYLSDFGPRKNRSLPSRITHSSSYFRGSYDDASPIASGCHDGMFSAKKPPVAPSSTTTSQLYCTALGRTISEIKAKQREERELEGRRSIGASNFRRQYEFARPQELGIKSGYESERSPYEQGKAHYLGSKTPDMSRKVFSTSSYQSDTESLPQYRRPSVPVQKSSSQVNMDGFASVRRKRNDEGYWECEPTKPSSVYAEWRQRQHADSPPSVPYGSLPLQRQLESLRAQIRHASPNQLFADQSPSAVLNRRTTSTTTDAGSRSSEPRTLSEPHKSVSSVSTSTPPIPPAKPCSDCPGLKEQLSDLSDSRTTSTTTDAGSRSSEPRTLSEPHKSVSSVSTSTPPIPPAKPCSDCPGLKEQLSDLSDRLAAVEMLSAAKKCEEKSEGTDAIEQQNVGVSTTGPKTSDKGVGRSRPVTLEFGTVTSPIQRVDFAVDALHIESDSKETGISLADLTRLEWIRDSSSSPPPPLHHRSIALGTESTEPLVKSQPCDATTLTILDVEALLANQRIESPKKECTTTACSTEPLITKESGNDAWCTATQECATLTDSWRPQSVDRCVGPDTGIVMLDADSMTTPPDQRTWEVQTDAASTRSVLTLTTAAKTVQQGVETEKSEVRDSFTVCDDLFVMASTTTVSTQTEAVTVMCGMDVVSTCLEATATQTEFEPEPSEPRVLSDSEIAESLWLMPSRDTADVAVGNDEDTVDETNEKNNNYMCKVAFERTVIGLNVDFDDDDKGSFIGETLSDPEAIGFGESAEESPTRQRCADTAAGELETGTQPRALGHARAAIVKKLLIEKSPQLQSSFVRGTVTSKSCRVESNKGDPLQYIADQHKIQNGSLPSTPQTPRGALREKVNLKKEIVLPPSKVPEPIPARIPRPKIAKYNPGEAQAQSPDEEAEVADRLTPLRSEMRTLRTFATSRIVVRSPPQTSPVRSQSASYDNPAVEEDSSSCSSDSEGSYDTNEAKAGGGPPLFEMSDPLKEALDVLQRDIDNPGSMEAATMEWATKFVQHEWLKTAARRTACATQVEGFVDALEALSPKLLGTVVNMTDQNENTALHYAVSHGNFDVVSVLLDSRICCLDRANKAGYTPVMLAALCEVNDEVESAVIHRLFQLGNVNAKAVQHGQTALMLAVSHGKINTTRLLLQCNADLNIQDEEGSTALMCAAEHGHKEIVKLLLAQPDIDASLSDCDSSTALSIAVENGHRDIGVLIYAHLNYGRNEQSHHDGNCCTSVH</sequence>
<dbReference type="GO" id="GO:0005737">
    <property type="term" value="C:cytoplasm"/>
    <property type="evidence" value="ECO:0007669"/>
    <property type="project" value="TreeGrafter"/>
</dbReference>
<dbReference type="Proteomes" id="UP000031036">
    <property type="component" value="Unassembled WGS sequence"/>
</dbReference>
<feature type="repeat" description="ANK" evidence="5">
    <location>
        <begin position="1197"/>
        <end position="1219"/>
    </location>
</feature>
<keyword evidence="1" id="KW-0597">Phosphoprotein</keyword>
<dbReference type="Pfam" id="PF12796">
    <property type="entry name" value="Ank_2"/>
    <property type="match status" value="2"/>
</dbReference>
<dbReference type="PROSITE" id="PS50297">
    <property type="entry name" value="ANK_REP_REGION"/>
    <property type="match status" value="3"/>
</dbReference>
<feature type="compositionally biased region" description="Polar residues" evidence="6">
    <location>
        <begin position="1072"/>
        <end position="1085"/>
    </location>
</feature>
<evidence type="ECO:0000313" key="8">
    <source>
        <dbReference type="Proteomes" id="UP000031036"/>
    </source>
</evidence>
<dbReference type="PANTHER" id="PTHR24168:SF21">
    <property type="entry name" value="KANK, ISOFORM D"/>
    <property type="match status" value="1"/>
</dbReference>
<dbReference type="GO" id="GO:0030837">
    <property type="term" value="P:negative regulation of actin filament polymerization"/>
    <property type="evidence" value="ECO:0007669"/>
    <property type="project" value="InterPro"/>
</dbReference>
<dbReference type="PANTHER" id="PTHR24168">
    <property type="entry name" value="KN MOTIF AND ANKYRIN REPEAT DOMAIN-CONTAINING"/>
    <property type="match status" value="1"/>
</dbReference>
<dbReference type="InterPro" id="IPR036770">
    <property type="entry name" value="Ankyrin_rpt-contain_sf"/>
</dbReference>
<feature type="compositionally biased region" description="Basic and acidic residues" evidence="6">
    <location>
        <begin position="471"/>
        <end position="481"/>
    </location>
</feature>
<dbReference type="GO" id="GO:0005856">
    <property type="term" value="C:cytoskeleton"/>
    <property type="evidence" value="ECO:0007669"/>
    <property type="project" value="TreeGrafter"/>
</dbReference>
<feature type="region of interest" description="Disordered" evidence="6">
    <location>
        <begin position="1067"/>
        <end position="1117"/>
    </location>
</feature>
<name>A0A0B2VMV8_TOXCA</name>
<feature type="region of interest" description="Disordered" evidence="6">
    <location>
        <begin position="383"/>
        <end position="506"/>
    </location>
</feature>
<keyword evidence="2" id="KW-0677">Repeat</keyword>
<feature type="compositionally biased region" description="Polar residues" evidence="6">
    <location>
        <begin position="383"/>
        <end position="412"/>
    </location>
</feature>
<gene>
    <name evidence="7" type="primary">KANK1</name>
    <name evidence="7" type="ORF">Tcan_17462</name>
</gene>
<feature type="repeat" description="ANK" evidence="5">
    <location>
        <begin position="1269"/>
        <end position="1301"/>
    </location>
</feature>
<protein>
    <submittedName>
        <fullName evidence="7">KN motif and ankyrin repeat domain-containing protein 1</fullName>
    </submittedName>
</protein>
<feature type="region of interest" description="Disordered" evidence="6">
    <location>
        <begin position="292"/>
        <end position="319"/>
    </location>
</feature>
<dbReference type="SMART" id="SM00248">
    <property type="entry name" value="ANK"/>
    <property type="match status" value="5"/>
</dbReference>
<comment type="caution">
    <text evidence="7">The sequence shown here is derived from an EMBL/GenBank/DDBJ whole genome shotgun (WGS) entry which is preliminary data.</text>
</comment>
<proteinExistence type="predicted"/>
<feature type="region of interest" description="Disordered" evidence="6">
    <location>
        <begin position="69"/>
        <end position="105"/>
    </location>
</feature>
<feature type="compositionally biased region" description="Low complexity" evidence="6">
    <location>
        <begin position="1095"/>
        <end position="1106"/>
    </location>
</feature>
<dbReference type="STRING" id="6265.A0A0B2VMV8"/>
<dbReference type="InterPro" id="IPR021939">
    <property type="entry name" value="KN_motif"/>
</dbReference>
<evidence type="ECO:0000256" key="1">
    <source>
        <dbReference type="ARBA" id="ARBA00022553"/>
    </source>
</evidence>
<dbReference type="FunFam" id="1.25.40.20:FF:000017">
    <property type="entry name" value="KN motif and ankyrin repeat domain-containing protein 1"/>
    <property type="match status" value="1"/>
</dbReference>
<evidence type="ECO:0000313" key="7">
    <source>
        <dbReference type="EMBL" id="KHN82747.1"/>
    </source>
</evidence>
<feature type="compositionally biased region" description="Basic and acidic residues" evidence="6">
    <location>
        <begin position="413"/>
        <end position="423"/>
    </location>
</feature>
<organism evidence="7 8">
    <name type="scientific">Toxocara canis</name>
    <name type="common">Canine roundworm</name>
    <dbReference type="NCBI Taxonomy" id="6265"/>
    <lineage>
        <taxon>Eukaryota</taxon>
        <taxon>Metazoa</taxon>
        <taxon>Ecdysozoa</taxon>
        <taxon>Nematoda</taxon>
        <taxon>Chromadorea</taxon>
        <taxon>Rhabditida</taxon>
        <taxon>Spirurina</taxon>
        <taxon>Ascaridomorpha</taxon>
        <taxon>Ascaridoidea</taxon>
        <taxon>Toxocaridae</taxon>
        <taxon>Toxocara</taxon>
    </lineage>
</organism>
<accession>A0A0B2VMV8</accession>
<evidence type="ECO:0000256" key="6">
    <source>
        <dbReference type="SAM" id="MobiDB-lite"/>
    </source>
</evidence>
<dbReference type="SUPFAM" id="SSF48403">
    <property type="entry name" value="Ankyrin repeat"/>
    <property type="match status" value="1"/>
</dbReference>
<dbReference type="EMBL" id="JPKZ01001310">
    <property type="protein sequence ID" value="KHN82747.1"/>
    <property type="molecule type" value="Genomic_DNA"/>
</dbReference>
<dbReference type="Pfam" id="PF12075">
    <property type="entry name" value="KN_motif"/>
    <property type="match status" value="1"/>
</dbReference>
<feature type="region of interest" description="Disordered" evidence="6">
    <location>
        <begin position="1013"/>
        <end position="1044"/>
    </location>
</feature>
<evidence type="ECO:0000256" key="2">
    <source>
        <dbReference type="ARBA" id="ARBA00022737"/>
    </source>
</evidence>
<feature type="repeat" description="ANK" evidence="5">
    <location>
        <begin position="1302"/>
        <end position="1323"/>
    </location>
</feature>
<keyword evidence="8" id="KW-1185">Reference proteome</keyword>
<dbReference type="OrthoDB" id="5406014at2759"/>
<evidence type="ECO:0000256" key="4">
    <source>
        <dbReference type="ARBA" id="ARBA00023054"/>
    </source>
</evidence>
<evidence type="ECO:0000256" key="3">
    <source>
        <dbReference type="ARBA" id="ARBA00023043"/>
    </source>
</evidence>
<feature type="compositionally biased region" description="Low complexity" evidence="6">
    <location>
        <begin position="452"/>
        <end position="470"/>
    </location>
</feature>
<dbReference type="InterPro" id="IPR047184">
    <property type="entry name" value="KANK1-4"/>
</dbReference>
<feature type="compositionally biased region" description="Low complexity" evidence="6">
    <location>
        <begin position="306"/>
        <end position="317"/>
    </location>
</feature>
<dbReference type="PROSITE" id="PS50088">
    <property type="entry name" value="ANK_REPEAT"/>
    <property type="match status" value="3"/>
</dbReference>
<reference evidence="7 8" key="1">
    <citation type="submission" date="2014-11" db="EMBL/GenBank/DDBJ databases">
        <title>Genetic blueprint of the zoonotic pathogen Toxocara canis.</title>
        <authorList>
            <person name="Zhu X.-Q."/>
            <person name="Korhonen P.K."/>
            <person name="Cai H."/>
            <person name="Young N.D."/>
            <person name="Nejsum P."/>
            <person name="von Samson-Himmelstjerna G."/>
            <person name="Boag P.R."/>
            <person name="Tan P."/>
            <person name="Li Q."/>
            <person name="Min J."/>
            <person name="Yang Y."/>
            <person name="Wang X."/>
            <person name="Fang X."/>
            <person name="Hall R.S."/>
            <person name="Hofmann A."/>
            <person name="Sternberg P.W."/>
            <person name="Jex A.R."/>
            <person name="Gasser R.B."/>
        </authorList>
    </citation>
    <scope>NUCLEOTIDE SEQUENCE [LARGE SCALE GENOMIC DNA]</scope>
    <source>
        <strain evidence="7">PN_DK_2014</strain>
    </source>
</reference>
<feature type="compositionally biased region" description="Low complexity" evidence="6">
    <location>
        <begin position="86"/>
        <end position="102"/>
    </location>
</feature>
<evidence type="ECO:0000256" key="5">
    <source>
        <dbReference type="PROSITE-ProRule" id="PRU00023"/>
    </source>
</evidence>
<dbReference type="InterPro" id="IPR002110">
    <property type="entry name" value="Ankyrin_rpt"/>
</dbReference>
<keyword evidence="4" id="KW-0175">Coiled coil</keyword>
<dbReference type="Gene3D" id="1.25.40.20">
    <property type="entry name" value="Ankyrin repeat-containing domain"/>
    <property type="match status" value="1"/>
</dbReference>
<keyword evidence="3 5" id="KW-0040">ANK repeat</keyword>